<evidence type="ECO:0000256" key="1">
    <source>
        <dbReference type="SAM" id="MobiDB-lite"/>
    </source>
</evidence>
<accession>A0A8X6GQM7</accession>
<evidence type="ECO:0000313" key="3">
    <source>
        <dbReference type="Proteomes" id="UP000887116"/>
    </source>
</evidence>
<name>A0A8X6GQM7_TRICU</name>
<keyword evidence="3" id="KW-1185">Reference proteome</keyword>
<dbReference type="OrthoDB" id="8069917at2759"/>
<sequence length="135" mass="15141">MSQLTGLSFGETGHDGMDCSRKECCINCKGEHPSCSRPCPKLIQEKEITAMKNEGQNFVPRCSMQFFTHASLRDQMLVLPRSFQKGSAQTGVDRSLDVVTSKQARIARSTSNSPHQNNKNQSYRYGSKQFSKMTE</sequence>
<protein>
    <submittedName>
        <fullName evidence="2">Uncharacterized protein</fullName>
    </submittedName>
</protein>
<feature type="region of interest" description="Disordered" evidence="1">
    <location>
        <begin position="103"/>
        <end position="135"/>
    </location>
</feature>
<gene>
    <name evidence="2" type="ORF">TNCT_8281</name>
</gene>
<reference evidence="2" key="1">
    <citation type="submission" date="2020-07" db="EMBL/GenBank/DDBJ databases">
        <title>Multicomponent nature underlies the extraordinary mechanical properties of spider dragline silk.</title>
        <authorList>
            <person name="Kono N."/>
            <person name="Nakamura H."/>
            <person name="Mori M."/>
            <person name="Yoshida Y."/>
            <person name="Ohtoshi R."/>
            <person name="Malay A.D."/>
            <person name="Moran D.A.P."/>
            <person name="Tomita M."/>
            <person name="Numata K."/>
            <person name="Arakawa K."/>
        </authorList>
    </citation>
    <scope>NUCLEOTIDE SEQUENCE</scope>
</reference>
<evidence type="ECO:0000313" key="2">
    <source>
        <dbReference type="EMBL" id="GFR06890.1"/>
    </source>
</evidence>
<dbReference type="AlphaFoldDB" id="A0A8X6GQM7"/>
<comment type="caution">
    <text evidence="2">The sequence shown here is derived from an EMBL/GenBank/DDBJ whole genome shotgun (WGS) entry which is preliminary data.</text>
</comment>
<dbReference type="Proteomes" id="UP000887116">
    <property type="component" value="Unassembled WGS sequence"/>
</dbReference>
<proteinExistence type="predicted"/>
<dbReference type="EMBL" id="BMAO01026079">
    <property type="protein sequence ID" value="GFR06890.1"/>
    <property type="molecule type" value="Genomic_DNA"/>
</dbReference>
<organism evidence="2 3">
    <name type="scientific">Trichonephila clavata</name>
    <name type="common">Joro spider</name>
    <name type="synonym">Nephila clavata</name>
    <dbReference type="NCBI Taxonomy" id="2740835"/>
    <lineage>
        <taxon>Eukaryota</taxon>
        <taxon>Metazoa</taxon>
        <taxon>Ecdysozoa</taxon>
        <taxon>Arthropoda</taxon>
        <taxon>Chelicerata</taxon>
        <taxon>Arachnida</taxon>
        <taxon>Araneae</taxon>
        <taxon>Araneomorphae</taxon>
        <taxon>Entelegynae</taxon>
        <taxon>Araneoidea</taxon>
        <taxon>Nephilidae</taxon>
        <taxon>Trichonephila</taxon>
    </lineage>
</organism>